<keyword evidence="3" id="KW-1185">Reference proteome</keyword>
<evidence type="ECO:0000313" key="3">
    <source>
        <dbReference type="Proteomes" id="UP000198704"/>
    </source>
</evidence>
<dbReference type="STRING" id="582672.SAMN05216360_106207"/>
<keyword evidence="1" id="KW-0472">Membrane</keyword>
<dbReference type="EMBL" id="FNHS01000006">
    <property type="protein sequence ID" value="SDN18863.1"/>
    <property type="molecule type" value="Genomic_DNA"/>
</dbReference>
<protein>
    <recommendedName>
        <fullName evidence="4">Heme exporter protein D</fullName>
    </recommendedName>
</protein>
<evidence type="ECO:0000256" key="1">
    <source>
        <dbReference type="SAM" id="Phobius"/>
    </source>
</evidence>
<proteinExistence type="predicted"/>
<gene>
    <name evidence="2" type="ORF">SAMN05216360_106207</name>
</gene>
<evidence type="ECO:0008006" key="4">
    <source>
        <dbReference type="Google" id="ProtNLM"/>
    </source>
</evidence>
<keyword evidence="1" id="KW-1133">Transmembrane helix</keyword>
<dbReference type="RefSeq" id="WP_167627691.1">
    <property type="nucleotide sequence ID" value="NZ_FNHS01000006.1"/>
</dbReference>
<feature type="transmembrane region" description="Helical" evidence="1">
    <location>
        <begin position="6"/>
        <end position="27"/>
    </location>
</feature>
<name>A0A1G9ZEI9_9HYPH</name>
<organism evidence="2 3">
    <name type="scientific">Methylobacterium phyllostachyos</name>
    <dbReference type="NCBI Taxonomy" id="582672"/>
    <lineage>
        <taxon>Bacteria</taxon>
        <taxon>Pseudomonadati</taxon>
        <taxon>Pseudomonadota</taxon>
        <taxon>Alphaproteobacteria</taxon>
        <taxon>Hyphomicrobiales</taxon>
        <taxon>Methylobacteriaceae</taxon>
        <taxon>Methylobacterium</taxon>
    </lineage>
</organism>
<evidence type="ECO:0000313" key="2">
    <source>
        <dbReference type="EMBL" id="SDN18863.1"/>
    </source>
</evidence>
<sequence length="50" mass="5459">MGENLFAALDFGLPFAVVFGLGVWQLVAVRRSIRRDREASGQSPRKPGDA</sequence>
<dbReference type="AlphaFoldDB" id="A0A1G9ZEI9"/>
<accession>A0A1G9ZEI9</accession>
<keyword evidence="1" id="KW-0812">Transmembrane</keyword>
<reference evidence="3" key="1">
    <citation type="submission" date="2016-10" db="EMBL/GenBank/DDBJ databases">
        <authorList>
            <person name="Varghese N."/>
            <person name="Submissions S."/>
        </authorList>
    </citation>
    <scope>NUCLEOTIDE SEQUENCE [LARGE SCALE GENOMIC DNA]</scope>
    <source>
        <strain evidence="3">BL47</strain>
    </source>
</reference>
<dbReference type="Proteomes" id="UP000198704">
    <property type="component" value="Unassembled WGS sequence"/>
</dbReference>